<evidence type="ECO:0000256" key="3">
    <source>
        <dbReference type="ARBA" id="ARBA00022475"/>
    </source>
</evidence>
<keyword evidence="2" id="KW-0813">Transport</keyword>
<dbReference type="PROSITE" id="PS50928">
    <property type="entry name" value="ABC_TM1"/>
    <property type="match status" value="1"/>
</dbReference>
<dbReference type="InterPro" id="IPR000515">
    <property type="entry name" value="MetI-like"/>
</dbReference>
<evidence type="ECO:0000256" key="1">
    <source>
        <dbReference type="ARBA" id="ARBA00004651"/>
    </source>
</evidence>
<feature type="transmembrane region" description="Helical" evidence="7">
    <location>
        <begin position="15"/>
        <end position="40"/>
    </location>
</feature>
<evidence type="ECO:0000259" key="8">
    <source>
        <dbReference type="PROSITE" id="PS50928"/>
    </source>
</evidence>
<dbReference type="InterPro" id="IPR035906">
    <property type="entry name" value="MetI-like_sf"/>
</dbReference>
<sequence length="219" mass="24396">MLSHVQDMLGEKYSLYLFLLPAVILLILVGVFPFGFNIFLSLNKFQPGSINSEGFAGLSNFWRAISHKEFPNSFRVTLTYVAVCVGIELFLGLVLALLLNRKLKGKNIIRTSLLVPMMVAPAVSAYIFLYLYNPFIGVVGYYLRLGKSVLGSNLALPGIMAVDVWQWTPFMMLISLAALQSLPGTPFEAARIDGASNWQIFRYITLPLIRPILLVGVLY</sequence>
<dbReference type="Pfam" id="PF00528">
    <property type="entry name" value="BPD_transp_1"/>
    <property type="match status" value="1"/>
</dbReference>
<dbReference type="PANTHER" id="PTHR43005">
    <property type="entry name" value="BLR7065 PROTEIN"/>
    <property type="match status" value="1"/>
</dbReference>
<dbReference type="CDD" id="cd06261">
    <property type="entry name" value="TM_PBP2"/>
    <property type="match status" value="1"/>
</dbReference>
<feature type="transmembrane region" description="Helical" evidence="7">
    <location>
        <begin position="111"/>
        <end position="132"/>
    </location>
</feature>
<proteinExistence type="predicted"/>
<evidence type="ECO:0000313" key="9">
    <source>
        <dbReference type="EMBL" id="GAI31580.1"/>
    </source>
</evidence>
<comment type="caution">
    <text evidence="9">The sequence shown here is derived from an EMBL/GenBank/DDBJ whole genome shotgun (WGS) entry which is preliminary data.</text>
</comment>
<dbReference type="AlphaFoldDB" id="X1NXS4"/>
<feature type="domain" description="ABC transmembrane type-1" evidence="8">
    <location>
        <begin position="74"/>
        <end position="219"/>
    </location>
</feature>
<dbReference type="GO" id="GO:0005886">
    <property type="term" value="C:plasma membrane"/>
    <property type="evidence" value="ECO:0007669"/>
    <property type="project" value="UniProtKB-SubCell"/>
</dbReference>
<protein>
    <recommendedName>
        <fullName evidence="8">ABC transmembrane type-1 domain-containing protein</fullName>
    </recommendedName>
</protein>
<evidence type="ECO:0000256" key="4">
    <source>
        <dbReference type="ARBA" id="ARBA00022692"/>
    </source>
</evidence>
<reference evidence="9" key="1">
    <citation type="journal article" date="2014" name="Front. Microbiol.">
        <title>High frequency of phylogenetically diverse reductive dehalogenase-homologous genes in deep subseafloor sedimentary metagenomes.</title>
        <authorList>
            <person name="Kawai M."/>
            <person name="Futagami T."/>
            <person name="Toyoda A."/>
            <person name="Takaki Y."/>
            <person name="Nishi S."/>
            <person name="Hori S."/>
            <person name="Arai W."/>
            <person name="Tsubouchi T."/>
            <person name="Morono Y."/>
            <person name="Uchiyama I."/>
            <person name="Ito T."/>
            <person name="Fujiyama A."/>
            <person name="Inagaki F."/>
            <person name="Takami H."/>
        </authorList>
    </citation>
    <scope>NUCLEOTIDE SEQUENCE</scope>
    <source>
        <strain evidence="9">Expedition CK06-06</strain>
    </source>
</reference>
<keyword evidence="5 7" id="KW-1133">Transmembrane helix</keyword>
<name>X1NXS4_9ZZZZ</name>
<keyword evidence="4 7" id="KW-0812">Transmembrane</keyword>
<dbReference type="Gene3D" id="1.10.3720.10">
    <property type="entry name" value="MetI-like"/>
    <property type="match status" value="1"/>
</dbReference>
<dbReference type="GO" id="GO:0055085">
    <property type="term" value="P:transmembrane transport"/>
    <property type="evidence" value="ECO:0007669"/>
    <property type="project" value="InterPro"/>
</dbReference>
<organism evidence="9">
    <name type="scientific">marine sediment metagenome</name>
    <dbReference type="NCBI Taxonomy" id="412755"/>
    <lineage>
        <taxon>unclassified sequences</taxon>
        <taxon>metagenomes</taxon>
        <taxon>ecological metagenomes</taxon>
    </lineage>
</organism>
<evidence type="ECO:0000256" key="2">
    <source>
        <dbReference type="ARBA" id="ARBA00022448"/>
    </source>
</evidence>
<evidence type="ECO:0000256" key="7">
    <source>
        <dbReference type="SAM" id="Phobius"/>
    </source>
</evidence>
<dbReference type="EMBL" id="BARV01018216">
    <property type="protein sequence ID" value="GAI31580.1"/>
    <property type="molecule type" value="Genomic_DNA"/>
</dbReference>
<accession>X1NXS4</accession>
<feature type="transmembrane region" description="Helical" evidence="7">
    <location>
        <begin position="78"/>
        <end position="99"/>
    </location>
</feature>
<dbReference type="SUPFAM" id="SSF161098">
    <property type="entry name" value="MetI-like"/>
    <property type="match status" value="1"/>
</dbReference>
<keyword evidence="6 7" id="KW-0472">Membrane</keyword>
<evidence type="ECO:0000256" key="5">
    <source>
        <dbReference type="ARBA" id="ARBA00022989"/>
    </source>
</evidence>
<evidence type="ECO:0000256" key="6">
    <source>
        <dbReference type="ARBA" id="ARBA00023136"/>
    </source>
</evidence>
<dbReference type="PANTHER" id="PTHR43005:SF2">
    <property type="entry name" value="INTEGRAL MEMBRANE SUGAR TRANSPORT PROTEIN"/>
    <property type="match status" value="1"/>
</dbReference>
<gene>
    <name evidence="9" type="ORF">S06H3_30862</name>
</gene>
<keyword evidence="3" id="KW-1003">Cell membrane</keyword>
<comment type="subcellular location">
    <subcellularLocation>
        <location evidence="1">Cell membrane</location>
        <topology evidence="1">Multi-pass membrane protein</topology>
    </subcellularLocation>
</comment>